<dbReference type="InterPro" id="IPR036574">
    <property type="entry name" value="Scorpion_toxin-like_sf"/>
</dbReference>
<feature type="compositionally biased region" description="Basic residues" evidence="1">
    <location>
        <begin position="186"/>
        <end position="201"/>
    </location>
</feature>
<evidence type="ECO:0000313" key="2">
    <source>
        <dbReference type="EMBL" id="KAG5528479.1"/>
    </source>
</evidence>
<evidence type="ECO:0000256" key="1">
    <source>
        <dbReference type="SAM" id="MobiDB-lite"/>
    </source>
</evidence>
<sequence length="201" mass="23591">MGSKVFFNGSLFWDCLEDKILVCHLNPKKSRRCYDLIEAPRAPLGRCLWTFRNQLLCYCHGFADEFPAWRLQTNEKNEMTWKREDGKEFKNMSEDISTMNSEGCQIKIKVMPVVRFKIIGYNPGSDMVFLRVHESIFSYGFEDRRSEIVGRCRLGRWDKQLQRFHSRSCVVAYKHSLGAIEEGGGRRRRKGNKLKPRGKKK</sequence>
<dbReference type="Proteomes" id="UP000823749">
    <property type="component" value="Chromosome 10"/>
</dbReference>
<organism evidence="2 3">
    <name type="scientific">Rhododendron griersonianum</name>
    <dbReference type="NCBI Taxonomy" id="479676"/>
    <lineage>
        <taxon>Eukaryota</taxon>
        <taxon>Viridiplantae</taxon>
        <taxon>Streptophyta</taxon>
        <taxon>Embryophyta</taxon>
        <taxon>Tracheophyta</taxon>
        <taxon>Spermatophyta</taxon>
        <taxon>Magnoliopsida</taxon>
        <taxon>eudicotyledons</taxon>
        <taxon>Gunneridae</taxon>
        <taxon>Pentapetalae</taxon>
        <taxon>asterids</taxon>
        <taxon>Ericales</taxon>
        <taxon>Ericaceae</taxon>
        <taxon>Ericoideae</taxon>
        <taxon>Rhodoreae</taxon>
        <taxon>Rhododendron</taxon>
    </lineage>
</organism>
<gene>
    <name evidence="2" type="ORF">RHGRI_029239</name>
</gene>
<name>A0AAV6IN84_9ERIC</name>
<comment type="caution">
    <text evidence="2">The sequence shown here is derived from an EMBL/GenBank/DDBJ whole genome shotgun (WGS) entry which is preliminary data.</text>
</comment>
<keyword evidence="3" id="KW-1185">Reference proteome</keyword>
<protein>
    <submittedName>
        <fullName evidence="2">Uncharacterized protein</fullName>
    </submittedName>
</protein>
<dbReference type="SUPFAM" id="SSF57095">
    <property type="entry name" value="Scorpion toxin-like"/>
    <property type="match status" value="1"/>
</dbReference>
<reference evidence="2" key="1">
    <citation type="submission" date="2020-08" db="EMBL/GenBank/DDBJ databases">
        <title>Plant Genome Project.</title>
        <authorList>
            <person name="Zhang R.-G."/>
        </authorList>
    </citation>
    <scope>NUCLEOTIDE SEQUENCE</scope>
    <source>
        <strain evidence="2">WSP0</strain>
        <tissue evidence="2">Leaf</tissue>
    </source>
</reference>
<evidence type="ECO:0000313" key="3">
    <source>
        <dbReference type="Proteomes" id="UP000823749"/>
    </source>
</evidence>
<dbReference type="EMBL" id="JACTNZ010000010">
    <property type="protein sequence ID" value="KAG5528479.1"/>
    <property type="molecule type" value="Genomic_DNA"/>
</dbReference>
<dbReference type="AlphaFoldDB" id="A0AAV6IN84"/>
<accession>A0AAV6IN84</accession>
<feature type="region of interest" description="Disordered" evidence="1">
    <location>
        <begin position="182"/>
        <end position="201"/>
    </location>
</feature>
<proteinExistence type="predicted"/>